<evidence type="ECO:0000313" key="2">
    <source>
        <dbReference type="Proteomes" id="UP000824120"/>
    </source>
</evidence>
<accession>A0A9J5ZJW0</accession>
<dbReference type="AlphaFoldDB" id="A0A9J5ZJW0"/>
<name>A0A9J5ZJW0_SOLCO</name>
<evidence type="ECO:0000313" key="1">
    <source>
        <dbReference type="EMBL" id="KAG5611726.1"/>
    </source>
</evidence>
<protein>
    <submittedName>
        <fullName evidence="1">Uncharacterized protein</fullName>
    </submittedName>
</protein>
<keyword evidence="2" id="KW-1185">Reference proteome</keyword>
<reference evidence="1 2" key="1">
    <citation type="submission" date="2020-09" db="EMBL/GenBank/DDBJ databases">
        <title>De no assembly of potato wild relative species, Solanum commersonii.</title>
        <authorList>
            <person name="Cho K."/>
        </authorList>
    </citation>
    <scope>NUCLEOTIDE SEQUENCE [LARGE SCALE GENOMIC DNA]</scope>
    <source>
        <strain evidence="1">LZ3.2</strain>
        <tissue evidence="1">Leaf</tissue>
    </source>
</reference>
<dbReference type="OrthoDB" id="770980at2759"/>
<proteinExistence type="predicted"/>
<dbReference type="EMBL" id="JACXVP010000004">
    <property type="protein sequence ID" value="KAG5611726.1"/>
    <property type="molecule type" value="Genomic_DNA"/>
</dbReference>
<sequence length="707" mass="78928">MVVLDRFSGGNDPEDWILRAEQYFTCLGFSKKDWLPLPYFYVDGEALTWFTWLHRNKQFVNWKHFTEKLLMRLPKRTFTGSVSMTDTRAYFNCGRYATFIPPMTSASAIVDLSHVTLSSDLEDGFISGNTDTTHMLEKLPEKYTNVDCLALITGSNIEFATLEVVGTPQIGNAKSVEADLLEEPSSITEGQVFDEISHTTVSSDISEPIDRFCKDVSIQTKAPPSVLNDMKGSNDVDEENSLDNVALFDKSPQRDASGTLAPFSTEGPMMSNTRLWINDIVYPIATGVPLLVPLVGSEVMLSNKHLEQDMPTRYVVPNSIGSGSPKWKTDLETKDLSIDKYFLENGSSISTSAMHYVQLLPAAENGKSIGGFSGQNILSQFPFVPAVNFLMLIVTVPATAVDLCVWDPGIGFGLMALTGYIENVEELLSLKCTDKFLLITYSNRMSRVWDPGQLGSVKFYRFKGFSVIDNCNALTCPLIAYSLVFTEYYAIKHDVVLANFHQPSVLHLRYITALVGMVQLWEVKILMSVSKEKAVHSAGYTLYGVIEIVELDARHRLHHGLGNALVFVILLNKCVIVRKVITELQLMMRESFIINQKEHGCNWLLSILVERVGGRRAFTTIAQYFEVNNSRFDESEHVTKYHLYHISSALGLPLDPNSNLGIDAKEEWNEKGNLVPISHLSEVLLENMIKILNVAANSASTSFGDII</sequence>
<feature type="non-terminal residue" evidence="1">
    <location>
        <position position="1"/>
    </location>
</feature>
<organism evidence="1 2">
    <name type="scientific">Solanum commersonii</name>
    <name type="common">Commerson's wild potato</name>
    <name type="synonym">Commerson's nightshade</name>
    <dbReference type="NCBI Taxonomy" id="4109"/>
    <lineage>
        <taxon>Eukaryota</taxon>
        <taxon>Viridiplantae</taxon>
        <taxon>Streptophyta</taxon>
        <taxon>Embryophyta</taxon>
        <taxon>Tracheophyta</taxon>
        <taxon>Spermatophyta</taxon>
        <taxon>Magnoliopsida</taxon>
        <taxon>eudicotyledons</taxon>
        <taxon>Gunneridae</taxon>
        <taxon>Pentapetalae</taxon>
        <taxon>asterids</taxon>
        <taxon>lamiids</taxon>
        <taxon>Solanales</taxon>
        <taxon>Solanaceae</taxon>
        <taxon>Solanoideae</taxon>
        <taxon>Solaneae</taxon>
        <taxon>Solanum</taxon>
    </lineage>
</organism>
<dbReference type="Proteomes" id="UP000824120">
    <property type="component" value="Chromosome 4"/>
</dbReference>
<gene>
    <name evidence="1" type="ORF">H5410_023007</name>
</gene>
<comment type="caution">
    <text evidence="1">The sequence shown here is derived from an EMBL/GenBank/DDBJ whole genome shotgun (WGS) entry which is preliminary data.</text>
</comment>